<dbReference type="Gene3D" id="1.20.1070.10">
    <property type="entry name" value="Rhodopsin 7-helix transmembrane proteins"/>
    <property type="match status" value="1"/>
</dbReference>
<organism evidence="12">
    <name type="scientific">Culicoides sonorensis</name>
    <name type="common">Biting midge</name>
    <dbReference type="NCBI Taxonomy" id="179676"/>
    <lineage>
        <taxon>Eukaryota</taxon>
        <taxon>Metazoa</taxon>
        <taxon>Ecdysozoa</taxon>
        <taxon>Arthropoda</taxon>
        <taxon>Hexapoda</taxon>
        <taxon>Insecta</taxon>
        <taxon>Pterygota</taxon>
        <taxon>Neoptera</taxon>
        <taxon>Endopterygota</taxon>
        <taxon>Diptera</taxon>
        <taxon>Nematocera</taxon>
        <taxon>Chironomoidea</taxon>
        <taxon>Ceratopogonidae</taxon>
        <taxon>Ceratopogoninae</taxon>
        <taxon>Culicoides</taxon>
        <taxon>Monoculicoides</taxon>
    </lineage>
</organism>
<evidence type="ECO:0000256" key="5">
    <source>
        <dbReference type="ARBA" id="ARBA00023040"/>
    </source>
</evidence>
<protein>
    <submittedName>
        <fullName evidence="12">CSON005602 protein</fullName>
    </submittedName>
</protein>
<feature type="domain" description="G-protein coupled receptors family 1 profile" evidence="10">
    <location>
        <begin position="1"/>
        <end position="55"/>
    </location>
</feature>
<keyword evidence="8" id="KW-0807">Transducer</keyword>
<keyword evidence="6 9" id="KW-0472">Membrane</keyword>
<evidence type="ECO:0000256" key="8">
    <source>
        <dbReference type="ARBA" id="ARBA00023224"/>
    </source>
</evidence>
<reference evidence="11" key="1">
    <citation type="submission" date="2018-04" db="EMBL/GenBank/DDBJ databases">
        <authorList>
            <person name="Go L.Y."/>
            <person name="Mitchell J.A."/>
        </authorList>
    </citation>
    <scope>NUCLEOTIDE SEQUENCE</scope>
    <source>
        <tissue evidence="11">Whole organism</tissue>
    </source>
</reference>
<dbReference type="VEuPathDB" id="VectorBase:CSON005602"/>
<feature type="transmembrane region" description="Helical" evidence="9">
    <location>
        <begin position="35"/>
        <end position="57"/>
    </location>
</feature>
<comment type="subcellular location">
    <subcellularLocation>
        <location evidence="1">Membrane</location>
        <topology evidence="1">Multi-pass membrane protein</topology>
    </subcellularLocation>
</comment>
<dbReference type="PROSITE" id="PS50262">
    <property type="entry name" value="G_PROTEIN_RECEP_F1_2"/>
    <property type="match status" value="1"/>
</dbReference>
<dbReference type="Pfam" id="PF00001">
    <property type="entry name" value="7tm_1"/>
    <property type="match status" value="1"/>
</dbReference>
<dbReference type="PANTHER" id="PTHR45695:SF9">
    <property type="entry name" value="LEUCOKININ RECEPTOR"/>
    <property type="match status" value="1"/>
</dbReference>
<dbReference type="InterPro" id="IPR000276">
    <property type="entry name" value="GPCR_Rhodpsn"/>
</dbReference>
<dbReference type="OMA" id="PRLQMES"/>
<dbReference type="EMBL" id="UFQS01002196">
    <property type="protein sequence ID" value="SSX13472.1"/>
    <property type="molecule type" value="Genomic_DNA"/>
</dbReference>
<evidence type="ECO:0000313" key="11">
    <source>
        <dbReference type="EMBL" id="SSX13472.1"/>
    </source>
</evidence>
<evidence type="ECO:0000256" key="3">
    <source>
        <dbReference type="ARBA" id="ARBA00022692"/>
    </source>
</evidence>
<accession>A0A336MR35</accession>
<comment type="similarity">
    <text evidence="2">Belongs to the G-protein coupled receptor 1 family.</text>
</comment>
<dbReference type="SUPFAM" id="SSF81321">
    <property type="entry name" value="Family A G protein-coupled receptor-like"/>
    <property type="match status" value="1"/>
</dbReference>
<evidence type="ECO:0000256" key="1">
    <source>
        <dbReference type="ARBA" id="ARBA00004141"/>
    </source>
</evidence>
<evidence type="ECO:0000256" key="4">
    <source>
        <dbReference type="ARBA" id="ARBA00022989"/>
    </source>
</evidence>
<dbReference type="GO" id="GO:0004930">
    <property type="term" value="F:G protein-coupled receptor activity"/>
    <property type="evidence" value="ECO:0007669"/>
    <property type="project" value="UniProtKB-KW"/>
</dbReference>
<dbReference type="InterPro" id="IPR017452">
    <property type="entry name" value="GPCR_Rhodpsn_7TM"/>
</dbReference>
<keyword evidence="7" id="KW-0675">Receptor</keyword>
<sequence>MMVTVVIVFTICWAPFNILLIILQVSDGPGDLLPYFWFAFHWLAMSHSCYNPLIYCYMNTRFRSGFITVLHTVPVVRSCSCLQRCSTRPRSGSNATHLAHTGIDEVSQMHRNNTCTTFISTKRISKTSNTQIPYTSAETVLR</sequence>
<dbReference type="AlphaFoldDB" id="A0A336MR35"/>
<reference evidence="12" key="2">
    <citation type="submission" date="2018-07" db="EMBL/GenBank/DDBJ databases">
        <authorList>
            <person name="Quirk P.G."/>
            <person name="Krulwich T.A."/>
        </authorList>
    </citation>
    <scope>NUCLEOTIDE SEQUENCE</scope>
</reference>
<keyword evidence="4 9" id="KW-1133">Transmembrane helix</keyword>
<evidence type="ECO:0000256" key="7">
    <source>
        <dbReference type="ARBA" id="ARBA00023170"/>
    </source>
</evidence>
<evidence type="ECO:0000259" key="10">
    <source>
        <dbReference type="PROSITE" id="PS50262"/>
    </source>
</evidence>
<dbReference type="GO" id="GO:0005886">
    <property type="term" value="C:plasma membrane"/>
    <property type="evidence" value="ECO:0007669"/>
    <property type="project" value="TreeGrafter"/>
</dbReference>
<dbReference type="EMBL" id="UFQT01002196">
    <property type="protein sequence ID" value="SSX32902.1"/>
    <property type="molecule type" value="Genomic_DNA"/>
</dbReference>
<dbReference type="PANTHER" id="PTHR45695">
    <property type="entry name" value="LEUCOKININ RECEPTOR-RELATED"/>
    <property type="match status" value="1"/>
</dbReference>
<name>A0A336MR35_CULSO</name>
<evidence type="ECO:0000256" key="2">
    <source>
        <dbReference type="ARBA" id="ARBA00010663"/>
    </source>
</evidence>
<keyword evidence="3 9" id="KW-0812">Transmembrane</keyword>
<keyword evidence="5" id="KW-0297">G-protein coupled receptor</keyword>
<feature type="transmembrane region" description="Helical" evidence="9">
    <location>
        <begin position="5"/>
        <end position="23"/>
    </location>
</feature>
<gene>
    <name evidence="12" type="primary">CSON005602</name>
</gene>
<evidence type="ECO:0000256" key="9">
    <source>
        <dbReference type="SAM" id="Phobius"/>
    </source>
</evidence>
<proteinExistence type="inferred from homology"/>
<evidence type="ECO:0000256" key="6">
    <source>
        <dbReference type="ARBA" id="ARBA00023136"/>
    </source>
</evidence>
<evidence type="ECO:0000313" key="12">
    <source>
        <dbReference type="EMBL" id="SSX32902.1"/>
    </source>
</evidence>